<dbReference type="Proteomes" id="UP000008311">
    <property type="component" value="Unassembled WGS sequence"/>
</dbReference>
<keyword evidence="2" id="KW-1185">Reference proteome</keyword>
<sequence length="82" mass="9236">MGAILRDNAGTTLHCIIQKFPPQFGYDQIEVETDSLQLVQMFHDEGHDVSGLHELIKGHPISFAGIPNIDMLVVQQRLLFIH</sequence>
<proteinExistence type="predicted"/>
<evidence type="ECO:0000313" key="1">
    <source>
        <dbReference type="EMBL" id="EEF34054.1"/>
    </source>
</evidence>
<dbReference type="AlphaFoldDB" id="B9SQM7"/>
<organism evidence="1 2">
    <name type="scientific">Ricinus communis</name>
    <name type="common">Castor bean</name>
    <dbReference type="NCBI Taxonomy" id="3988"/>
    <lineage>
        <taxon>Eukaryota</taxon>
        <taxon>Viridiplantae</taxon>
        <taxon>Streptophyta</taxon>
        <taxon>Embryophyta</taxon>
        <taxon>Tracheophyta</taxon>
        <taxon>Spermatophyta</taxon>
        <taxon>Magnoliopsida</taxon>
        <taxon>eudicotyledons</taxon>
        <taxon>Gunneridae</taxon>
        <taxon>Pentapetalae</taxon>
        <taxon>rosids</taxon>
        <taxon>fabids</taxon>
        <taxon>Malpighiales</taxon>
        <taxon>Euphorbiaceae</taxon>
        <taxon>Acalyphoideae</taxon>
        <taxon>Acalypheae</taxon>
        <taxon>Ricinus</taxon>
    </lineage>
</organism>
<evidence type="ECO:0000313" key="2">
    <source>
        <dbReference type="Proteomes" id="UP000008311"/>
    </source>
</evidence>
<protein>
    <submittedName>
        <fullName evidence="1">Uncharacterized protein</fullName>
    </submittedName>
</protein>
<dbReference type="InParanoid" id="B9SQM7"/>
<dbReference type="EMBL" id="EQ974089">
    <property type="protein sequence ID" value="EEF34054.1"/>
    <property type="molecule type" value="Genomic_DNA"/>
</dbReference>
<reference evidence="2" key="1">
    <citation type="journal article" date="2010" name="Nat. Biotechnol.">
        <title>Draft genome sequence of the oilseed species Ricinus communis.</title>
        <authorList>
            <person name="Chan A.P."/>
            <person name="Crabtree J."/>
            <person name="Zhao Q."/>
            <person name="Lorenzi H."/>
            <person name="Orvis J."/>
            <person name="Puiu D."/>
            <person name="Melake-Berhan A."/>
            <person name="Jones K.M."/>
            <person name="Redman J."/>
            <person name="Chen G."/>
            <person name="Cahoon E.B."/>
            <person name="Gedil M."/>
            <person name="Stanke M."/>
            <person name="Haas B.J."/>
            <person name="Wortman J.R."/>
            <person name="Fraser-Liggett C.M."/>
            <person name="Ravel J."/>
            <person name="Rabinowicz P.D."/>
        </authorList>
    </citation>
    <scope>NUCLEOTIDE SEQUENCE [LARGE SCALE GENOMIC DNA]</scope>
    <source>
        <strain evidence="2">cv. Hale</strain>
    </source>
</reference>
<name>B9SQM7_RICCO</name>
<accession>B9SQM7</accession>
<gene>
    <name evidence="1" type="ORF">RCOM_0838130</name>
</gene>